<organism evidence="1">
    <name type="scientific">uncultured Dysgonomonas sp</name>
    <dbReference type="NCBI Taxonomy" id="206096"/>
    <lineage>
        <taxon>Bacteria</taxon>
        <taxon>Pseudomonadati</taxon>
        <taxon>Bacteroidota</taxon>
        <taxon>Bacteroidia</taxon>
        <taxon>Bacteroidales</taxon>
        <taxon>Dysgonomonadaceae</taxon>
        <taxon>Dysgonomonas</taxon>
        <taxon>environmental samples</taxon>
    </lineage>
</organism>
<name>A0A212JTL0_9BACT</name>
<proteinExistence type="predicted"/>
<protein>
    <submittedName>
        <fullName evidence="1">Uncharacterized protein</fullName>
    </submittedName>
</protein>
<accession>A0A212JTL0</accession>
<dbReference type="AlphaFoldDB" id="A0A212JTL0"/>
<evidence type="ECO:0000313" key="1">
    <source>
        <dbReference type="EMBL" id="SBW02773.1"/>
    </source>
</evidence>
<gene>
    <name evidence="1" type="ORF">KL86DYS1_30400</name>
</gene>
<dbReference type="EMBL" id="FLUM01000003">
    <property type="protein sequence ID" value="SBW02773.1"/>
    <property type="molecule type" value="Genomic_DNA"/>
</dbReference>
<sequence length="96" mass="10680">MLKYFSSFINLTSEFRNMVRALSIDKIDGPLFGFSASSSLSNVGLLSTMTTFVTSGGKDINAGCRISIDIILVVVHELNIYMNIMEDNTCFIIRFI</sequence>
<reference evidence="1" key="1">
    <citation type="submission" date="2016-04" db="EMBL/GenBank/DDBJ databases">
        <authorList>
            <person name="Evans L.H."/>
            <person name="Alamgir A."/>
            <person name="Owens N."/>
            <person name="Weber N.D."/>
            <person name="Virtaneva K."/>
            <person name="Barbian K."/>
            <person name="Babar A."/>
            <person name="Rosenke K."/>
        </authorList>
    </citation>
    <scope>NUCLEOTIDE SEQUENCE</scope>
    <source>
        <strain evidence="1">86-1</strain>
    </source>
</reference>